<gene>
    <name evidence="4" type="ORF">FHY56_17400</name>
</gene>
<dbReference type="InterPro" id="IPR041468">
    <property type="entry name" value="HTH_ParB/Spo0J"/>
</dbReference>
<evidence type="ECO:0000313" key="4">
    <source>
        <dbReference type="EMBL" id="TPF73891.1"/>
    </source>
</evidence>
<dbReference type="PANTHER" id="PTHR33375">
    <property type="entry name" value="CHROMOSOME-PARTITIONING PROTEIN PARB-RELATED"/>
    <property type="match status" value="1"/>
</dbReference>
<dbReference type="FunFam" id="1.10.10.2830:FF:000001">
    <property type="entry name" value="Chromosome partitioning protein ParB"/>
    <property type="match status" value="1"/>
</dbReference>
<name>A0A502BJN3_9HYPH</name>
<dbReference type="Pfam" id="PF02195">
    <property type="entry name" value="ParB_N"/>
    <property type="match status" value="1"/>
</dbReference>
<dbReference type="NCBIfam" id="TIGR00180">
    <property type="entry name" value="parB_part"/>
    <property type="match status" value="1"/>
</dbReference>
<dbReference type="SMART" id="SM00470">
    <property type="entry name" value="ParB"/>
    <property type="match status" value="1"/>
</dbReference>
<sequence>MSDTVKIALNKLDADPNNVRKTYFKDSIDELAASLRAEGFQPLQNLVVRKGDKKGRFYVTAGERRRRALAQLAEKGEIEADFAVNCMVKDADDAAAVSLAENIMREDMHPADAFEAFKALADKGKSVAEIAARFGTTENTVTRRLALARVAPELIDLYRKDEISTDHLKAFSITDDHARQVEVWNSLNQYDRHPNSIRRRLTETEIALSAKTMRFIGVEAYEQAGGIVRRDLFSDNGGYATDAALVDRLVMAKLDQIAEPIRAEGWKWVECFSEQPSGFYNTPRIYPDTIPLSEEAQARLDQLCTEYDSLAELIEHGAADDDAEEKIEVIEAEIESIKATTEGYAPDAIARAGVSIWLDYSGDVSIYRGLLRNEDVTAKPSGTTKDSATETEKAPHSAALLQSLTAHKTAALQIEMMHNSEIALVAVVHSLLLSAFYSSASSQSCLQITVTKEYLEPSFATGEECRALEHVEQQIERMGDHLPGNPADLWDWLMTQNQSNLLDLMAFAAARSINVVKKPHDSYRDASRQHGNQLACALKMDMAEWFKPTAANYFGRVSRKVIEDAVAEVKGTDVAAKVGAMKKAEAAAYAEAQLAESQWLPEPVRIQAAVEADEDEVSAAA</sequence>
<dbReference type="InterPro" id="IPR050336">
    <property type="entry name" value="Chromosome_partition/occlusion"/>
</dbReference>
<dbReference type="Proteomes" id="UP000315388">
    <property type="component" value="Unassembled WGS sequence"/>
</dbReference>
<dbReference type="GO" id="GO:0007059">
    <property type="term" value="P:chromosome segregation"/>
    <property type="evidence" value="ECO:0007669"/>
    <property type="project" value="TreeGrafter"/>
</dbReference>
<dbReference type="SUPFAM" id="SSF109709">
    <property type="entry name" value="KorB DNA-binding domain-like"/>
    <property type="match status" value="1"/>
</dbReference>
<evidence type="ECO:0000256" key="1">
    <source>
        <dbReference type="ARBA" id="ARBA00006295"/>
    </source>
</evidence>
<keyword evidence="5" id="KW-1185">Reference proteome</keyword>
<feature type="coiled-coil region" evidence="2">
    <location>
        <begin position="293"/>
        <end position="340"/>
    </location>
</feature>
<dbReference type="PANTHER" id="PTHR33375:SF7">
    <property type="entry name" value="CHROMOSOME 2-PARTITIONING PROTEIN PARB-RELATED"/>
    <property type="match status" value="1"/>
</dbReference>
<dbReference type="InterPro" id="IPR036086">
    <property type="entry name" value="ParB/Sulfiredoxin_sf"/>
</dbReference>
<dbReference type="GO" id="GO:0003677">
    <property type="term" value="F:DNA binding"/>
    <property type="evidence" value="ECO:0007669"/>
    <property type="project" value="InterPro"/>
</dbReference>
<dbReference type="GO" id="GO:0005694">
    <property type="term" value="C:chromosome"/>
    <property type="evidence" value="ECO:0007669"/>
    <property type="project" value="TreeGrafter"/>
</dbReference>
<dbReference type="SUPFAM" id="SSF110849">
    <property type="entry name" value="ParB/Sulfiredoxin"/>
    <property type="match status" value="1"/>
</dbReference>
<dbReference type="Pfam" id="PF17762">
    <property type="entry name" value="HTH_ParB"/>
    <property type="match status" value="1"/>
</dbReference>
<dbReference type="OrthoDB" id="9813122at2"/>
<evidence type="ECO:0000313" key="5">
    <source>
        <dbReference type="Proteomes" id="UP000315388"/>
    </source>
</evidence>
<proteinExistence type="inferred from homology"/>
<dbReference type="RefSeq" id="WP_140906386.1">
    <property type="nucleotide sequence ID" value="NZ_JBHTMD010000015.1"/>
</dbReference>
<keyword evidence="2" id="KW-0175">Coiled coil</keyword>
<evidence type="ECO:0000259" key="3">
    <source>
        <dbReference type="SMART" id="SM00470"/>
    </source>
</evidence>
<dbReference type="InterPro" id="IPR004437">
    <property type="entry name" value="ParB/RepB/Spo0J"/>
</dbReference>
<dbReference type="EMBL" id="VEWJ01000027">
    <property type="protein sequence ID" value="TPF73891.1"/>
    <property type="molecule type" value="Genomic_DNA"/>
</dbReference>
<dbReference type="InterPro" id="IPR003115">
    <property type="entry name" value="ParB_N"/>
</dbReference>
<reference evidence="4 5" key="1">
    <citation type="journal article" date="2003" name="Int. J. Syst. Evol. Microbiol.">
        <title>Towards a standardized format for the description of a novel species (of an established genus): Ochrobactrum gallinifaecis sp. nov.</title>
        <authorList>
            <person name="Kampfer P."/>
            <person name="Buczolits S."/>
            <person name="Albrecht A."/>
            <person name="Busse H.J."/>
            <person name="Stackebrandt E."/>
        </authorList>
    </citation>
    <scope>NUCLEOTIDE SEQUENCE [LARGE SCALE GENOMIC DNA]</scope>
    <source>
        <strain evidence="4 5">ISO 196</strain>
    </source>
</reference>
<comment type="caution">
    <text evidence="4">The sequence shown here is derived from an EMBL/GenBank/DDBJ whole genome shotgun (WGS) entry which is preliminary data.</text>
</comment>
<dbReference type="Gene3D" id="3.90.1530.30">
    <property type="match status" value="1"/>
</dbReference>
<organism evidence="4 5">
    <name type="scientific">Brucella gallinifaecis</name>
    <dbReference type="NCBI Taxonomy" id="215590"/>
    <lineage>
        <taxon>Bacteria</taxon>
        <taxon>Pseudomonadati</taxon>
        <taxon>Pseudomonadota</taxon>
        <taxon>Alphaproteobacteria</taxon>
        <taxon>Hyphomicrobiales</taxon>
        <taxon>Brucellaceae</taxon>
        <taxon>Brucella/Ochrobactrum group</taxon>
        <taxon>Brucella</taxon>
    </lineage>
</organism>
<feature type="domain" description="ParB-like N-terminal" evidence="3">
    <location>
        <begin position="5"/>
        <end position="103"/>
    </location>
</feature>
<comment type="similarity">
    <text evidence="1">Belongs to the ParB family.</text>
</comment>
<dbReference type="Gene3D" id="1.10.10.2830">
    <property type="match status" value="1"/>
</dbReference>
<protein>
    <submittedName>
        <fullName evidence="4">ParB/RepB/Spo0J family partition protein</fullName>
    </submittedName>
</protein>
<dbReference type="CDD" id="cd16406">
    <property type="entry name" value="ParB_N_like"/>
    <property type="match status" value="1"/>
</dbReference>
<accession>A0A502BJN3</accession>
<dbReference type="AlphaFoldDB" id="A0A502BJN3"/>
<evidence type="ECO:0000256" key="2">
    <source>
        <dbReference type="SAM" id="Coils"/>
    </source>
</evidence>